<evidence type="ECO:0000313" key="4">
    <source>
        <dbReference type="Proteomes" id="UP001232973"/>
    </source>
</evidence>
<dbReference type="RefSeq" id="WP_274455181.1">
    <property type="nucleotide sequence ID" value="NZ_CP067097.1"/>
</dbReference>
<feature type="chain" id="PRO_5047100010" evidence="2">
    <location>
        <begin position="20"/>
        <end position="432"/>
    </location>
</feature>
<accession>A0ABT9XEX7</accession>
<comment type="caution">
    <text evidence="3">The sequence shown here is derived from an EMBL/GenBank/DDBJ whole genome shotgun (WGS) entry which is preliminary data.</text>
</comment>
<name>A0ABT9XEX7_9BACL</name>
<evidence type="ECO:0000256" key="1">
    <source>
        <dbReference type="SAM" id="MobiDB-lite"/>
    </source>
</evidence>
<reference evidence="3 4" key="1">
    <citation type="submission" date="2023-07" db="EMBL/GenBank/DDBJ databases">
        <title>Genomic Encyclopedia of Type Strains, Phase IV (KMG-IV): sequencing the most valuable type-strain genomes for metagenomic binning, comparative biology and taxonomic classification.</title>
        <authorList>
            <person name="Goeker M."/>
        </authorList>
    </citation>
    <scope>NUCLEOTIDE SEQUENCE [LARGE SCALE GENOMIC DNA]</scope>
    <source>
        <strain evidence="3 4">DSM 4006</strain>
    </source>
</reference>
<feature type="signal peptide" evidence="2">
    <location>
        <begin position="1"/>
        <end position="19"/>
    </location>
</feature>
<keyword evidence="2" id="KW-0732">Signal</keyword>
<sequence>MKKSFGIALCAVLASLTLAGCGGQAGVQQAVSSKISNVTDQQSAKSGAVSSRGETKNASAPGDASANGVSNRTAGGGRTAGGTNDATGTGSATTGGGDAADSGTPGVPVTGPWDGVWYVSAATADAAGASGIDQTTDGGKTWTELQHTASPVLGLTGAASASARGQAVVMAWTARDVWISTDGEHFRSLQVAIPNVSEPDIQQVSLGGQTGWLLAGGKVYQLNADNGRAEPVSSGLPVQVLSIAAEDDETCYAVGANDAIYKTTDGGQQWVQVFWPPLNGQMSWQAQVQVNGSQVAVLYYGGDAGVNQTAYILCASHDSGETWQPVLAESSFSPDYGNPVPLVRTTLDPQPGGFALLSDGDVVWVGLSSGKVDVDVVSPAGGVRKASVAAPAQAVPGTSDGLFSVAAAPSGKQVLIVGGRQGAQGGCLRATV</sequence>
<organism evidence="3 4">
    <name type="scientific">Alicyclobacillus cycloheptanicus</name>
    <dbReference type="NCBI Taxonomy" id="1457"/>
    <lineage>
        <taxon>Bacteria</taxon>
        <taxon>Bacillati</taxon>
        <taxon>Bacillota</taxon>
        <taxon>Bacilli</taxon>
        <taxon>Bacillales</taxon>
        <taxon>Alicyclobacillaceae</taxon>
        <taxon>Alicyclobacillus</taxon>
    </lineage>
</organism>
<dbReference type="PROSITE" id="PS51257">
    <property type="entry name" value="PROKAR_LIPOPROTEIN"/>
    <property type="match status" value="1"/>
</dbReference>
<evidence type="ECO:0000313" key="3">
    <source>
        <dbReference type="EMBL" id="MDQ0188849.1"/>
    </source>
</evidence>
<feature type="compositionally biased region" description="Low complexity" evidence="1">
    <location>
        <begin position="81"/>
        <end position="92"/>
    </location>
</feature>
<evidence type="ECO:0000256" key="2">
    <source>
        <dbReference type="SAM" id="SignalP"/>
    </source>
</evidence>
<dbReference type="InterPro" id="IPR015943">
    <property type="entry name" value="WD40/YVTN_repeat-like_dom_sf"/>
</dbReference>
<dbReference type="Gene3D" id="2.130.10.10">
    <property type="entry name" value="YVTN repeat-like/Quinoprotein amine dehydrogenase"/>
    <property type="match status" value="1"/>
</dbReference>
<proteinExistence type="predicted"/>
<feature type="compositionally biased region" description="Polar residues" evidence="1">
    <location>
        <begin position="35"/>
        <end position="49"/>
    </location>
</feature>
<feature type="region of interest" description="Disordered" evidence="1">
    <location>
        <begin position="35"/>
        <end position="111"/>
    </location>
</feature>
<dbReference type="SUPFAM" id="SSF110296">
    <property type="entry name" value="Oligoxyloglucan reducing end-specific cellobiohydrolase"/>
    <property type="match status" value="1"/>
</dbReference>
<gene>
    <name evidence="3" type="ORF">J2S03_000661</name>
</gene>
<protein>
    <submittedName>
        <fullName evidence="3">Small secreted protein</fullName>
    </submittedName>
</protein>
<keyword evidence="4" id="KW-1185">Reference proteome</keyword>
<dbReference type="EMBL" id="JAUSTP010000002">
    <property type="protein sequence ID" value="MDQ0188849.1"/>
    <property type="molecule type" value="Genomic_DNA"/>
</dbReference>
<dbReference type="Proteomes" id="UP001232973">
    <property type="component" value="Unassembled WGS sequence"/>
</dbReference>